<dbReference type="InterPro" id="IPR042099">
    <property type="entry name" value="ANL_N_sf"/>
</dbReference>
<protein>
    <submittedName>
        <fullName evidence="9">Acetoacetate--CoA ligase</fullName>
    </submittedName>
</protein>
<evidence type="ECO:0000256" key="2">
    <source>
        <dbReference type="ARBA" id="ARBA00022598"/>
    </source>
</evidence>
<evidence type="ECO:0000256" key="5">
    <source>
        <dbReference type="SAM" id="MobiDB-lite"/>
    </source>
</evidence>
<dbReference type="Proteomes" id="UP001500282">
    <property type="component" value="Unassembled WGS sequence"/>
</dbReference>
<dbReference type="NCBIfam" id="NF002937">
    <property type="entry name" value="PRK03584.1"/>
    <property type="match status" value="1"/>
</dbReference>
<reference evidence="10" key="1">
    <citation type="journal article" date="2019" name="Int. J. Syst. Evol. Microbiol.">
        <title>The Global Catalogue of Microorganisms (GCM) 10K type strain sequencing project: providing services to taxonomists for standard genome sequencing and annotation.</title>
        <authorList>
            <consortium name="The Broad Institute Genomics Platform"/>
            <consortium name="The Broad Institute Genome Sequencing Center for Infectious Disease"/>
            <person name="Wu L."/>
            <person name="Ma J."/>
        </authorList>
    </citation>
    <scope>NUCLEOTIDE SEQUENCE [LARGE SCALE GENOMIC DNA]</scope>
    <source>
        <strain evidence="10">JCM 11448</strain>
    </source>
</reference>
<dbReference type="InterPro" id="IPR045851">
    <property type="entry name" value="AMP-bd_C_sf"/>
</dbReference>
<dbReference type="NCBIfam" id="TIGR01217">
    <property type="entry name" value="ac_ac_CoA_syn"/>
    <property type="match status" value="1"/>
</dbReference>
<dbReference type="InterPro" id="IPR025110">
    <property type="entry name" value="AMP-bd_C"/>
</dbReference>
<dbReference type="PANTHER" id="PTHR42921:SF1">
    <property type="entry name" value="ACETOACETYL-COA SYNTHETASE"/>
    <property type="match status" value="1"/>
</dbReference>
<sequence>MTGGAAGATVLWRPSRAAVRDSALIRFARATGHGEDYHDLWTWSVTDLEGFWTAAAEFLGVRWRTRPRCALGSRAMPGTEWFPGGWLSFAEHVFADRDPGKVAVRYASEAYPGVRVWTWADLRRETARIRAGLRGAGVGRGDRVAAYLPNLPQTLAAFLATASLGAVWSAAAPEFGTDAVVDRFAQIEPTVLLAVDGYRHKGRTVDRDTEGRDIARRTGARYVRLGHLDGSGWENGFLGPEDSELAHETVAFDHPLWVLYSSGTTGPPKAIVHGHGGVLLELLKTTVLQLGIGPLDRVFWHTTTGWVMWNILVGPLLADASVVLYDGHPGHEALWDLAEQTGMTVLGTSAAWLASCRRNDVRPLDGRDLSALRVIGSTGSPLAPECYDWVYATFPTKPWLVSLSGGTDVVTPFLGAVPTVPVYRGELGPPALGVDLRSCAPDGRPLVGAVGEMVVAQPVPSMPIGFWNDPTGERLRRAYFSGFPGVWTHGDWLLLTERHTGVISGRSDATINRGGVRMGTGEIYRALLTVPEVQDALAVDVPRPGTHGWLVLFTVLSAGSVLDDALRSRVTAAIRTGCSPRHVPDEIVPLDEIPRTTSGKKLEVPVKRILMGADPDSVVSRGSLANPASLDAFRRAAAHLIPTAREDTLPPGTRPAPAHPFPEKEKS</sequence>
<feature type="domain" description="AMP-binding enzyme C-terminal" evidence="7">
    <location>
        <begin position="525"/>
        <end position="600"/>
    </location>
</feature>
<feature type="domain" description="Acetyl-coenzyme A synthetase N-terminal" evidence="8">
    <location>
        <begin position="37"/>
        <end position="91"/>
    </location>
</feature>
<name>A0ABP4I3Q1_9ACTN</name>
<dbReference type="Gene3D" id="3.30.300.30">
    <property type="match status" value="1"/>
</dbReference>
<keyword evidence="4" id="KW-0067">ATP-binding</keyword>
<evidence type="ECO:0000259" key="7">
    <source>
        <dbReference type="Pfam" id="PF13193"/>
    </source>
</evidence>
<dbReference type="Pfam" id="PF13193">
    <property type="entry name" value="AMP-binding_C"/>
    <property type="match status" value="1"/>
</dbReference>
<dbReference type="Pfam" id="PF16177">
    <property type="entry name" value="ACAS_N"/>
    <property type="match status" value="1"/>
</dbReference>
<evidence type="ECO:0000313" key="9">
    <source>
        <dbReference type="EMBL" id="GAA1299279.1"/>
    </source>
</evidence>
<feature type="domain" description="AMP-dependent synthetase/ligase" evidence="6">
    <location>
        <begin position="95"/>
        <end position="458"/>
    </location>
</feature>
<dbReference type="Gene3D" id="3.40.50.12780">
    <property type="entry name" value="N-terminal domain of ligase-like"/>
    <property type="match status" value="1"/>
</dbReference>
<feature type="region of interest" description="Disordered" evidence="5">
    <location>
        <begin position="643"/>
        <end position="667"/>
    </location>
</feature>
<organism evidence="9 10">
    <name type="scientific">Streptomyces javensis</name>
    <dbReference type="NCBI Taxonomy" id="114698"/>
    <lineage>
        <taxon>Bacteria</taxon>
        <taxon>Bacillati</taxon>
        <taxon>Actinomycetota</taxon>
        <taxon>Actinomycetes</taxon>
        <taxon>Kitasatosporales</taxon>
        <taxon>Streptomycetaceae</taxon>
        <taxon>Streptomyces</taxon>
        <taxon>Streptomyces violaceusniger group</taxon>
    </lineage>
</organism>
<dbReference type="InterPro" id="IPR032387">
    <property type="entry name" value="ACAS_N"/>
</dbReference>
<dbReference type="InterPro" id="IPR005914">
    <property type="entry name" value="Acac_CoA_synth"/>
</dbReference>
<evidence type="ECO:0000313" key="10">
    <source>
        <dbReference type="Proteomes" id="UP001500282"/>
    </source>
</evidence>
<evidence type="ECO:0000259" key="6">
    <source>
        <dbReference type="Pfam" id="PF00501"/>
    </source>
</evidence>
<dbReference type="SUPFAM" id="SSF56801">
    <property type="entry name" value="Acetyl-CoA synthetase-like"/>
    <property type="match status" value="1"/>
</dbReference>
<accession>A0ABP4I3Q1</accession>
<keyword evidence="3" id="KW-0547">Nucleotide-binding</keyword>
<gene>
    <name evidence="9" type="ORF">GCM10009579_79280</name>
</gene>
<dbReference type="EMBL" id="BAAAIH010000073">
    <property type="protein sequence ID" value="GAA1299279.1"/>
    <property type="molecule type" value="Genomic_DNA"/>
</dbReference>
<evidence type="ECO:0000259" key="8">
    <source>
        <dbReference type="Pfam" id="PF16177"/>
    </source>
</evidence>
<evidence type="ECO:0000256" key="1">
    <source>
        <dbReference type="ARBA" id="ARBA00006432"/>
    </source>
</evidence>
<proteinExistence type="inferred from homology"/>
<evidence type="ECO:0000256" key="4">
    <source>
        <dbReference type="ARBA" id="ARBA00022840"/>
    </source>
</evidence>
<dbReference type="InterPro" id="IPR000873">
    <property type="entry name" value="AMP-dep_synth/lig_dom"/>
</dbReference>
<evidence type="ECO:0000256" key="3">
    <source>
        <dbReference type="ARBA" id="ARBA00022741"/>
    </source>
</evidence>
<comment type="caution">
    <text evidence="9">The sequence shown here is derived from an EMBL/GenBank/DDBJ whole genome shotgun (WGS) entry which is preliminary data.</text>
</comment>
<dbReference type="InterPro" id="IPR020845">
    <property type="entry name" value="AMP-binding_CS"/>
</dbReference>
<keyword evidence="2 9" id="KW-0436">Ligase</keyword>
<dbReference type="PANTHER" id="PTHR42921">
    <property type="entry name" value="ACETOACETYL-COA SYNTHETASE"/>
    <property type="match status" value="1"/>
</dbReference>
<dbReference type="Pfam" id="PF00501">
    <property type="entry name" value="AMP-binding"/>
    <property type="match status" value="1"/>
</dbReference>
<keyword evidence="10" id="KW-1185">Reference proteome</keyword>
<comment type="similarity">
    <text evidence="1">Belongs to the ATP-dependent AMP-binding enzyme family.</text>
</comment>
<dbReference type="GO" id="GO:0016874">
    <property type="term" value="F:ligase activity"/>
    <property type="evidence" value="ECO:0007669"/>
    <property type="project" value="UniProtKB-KW"/>
</dbReference>
<dbReference type="PROSITE" id="PS00455">
    <property type="entry name" value="AMP_BINDING"/>
    <property type="match status" value="1"/>
</dbReference>